<dbReference type="Proteomes" id="UP001528920">
    <property type="component" value="Unassembled WGS sequence"/>
</dbReference>
<dbReference type="PROSITE" id="PS51724">
    <property type="entry name" value="SPOR"/>
    <property type="match status" value="1"/>
</dbReference>
<evidence type="ECO:0000259" key="1">
    <source>
        <dbReference type="PROSITE" id="PS51724"/>
    </source>
</evidence>
<feature type="domain" description="SPOR" evidence="1">
    <location>
        <begin position="63"/>
        <end position="139"/>
    </location>
</feature>
<accession>A0ABT5VYR3</accession>
<comment type="caution">
    <text evidence="2">The sequence shown here is derived from an EMBL/GenBank/DDBJ whole genome shotgun (WGS) entry which is preliminary data.</text>
</comment>
<keyword evidence="3" id="KW-1185">Reference proteome</keyword>
<dbReference type="SUPFAM" id="SSF110997">
    <property type="entry name" value="Sporulation related repeat"/>
    <property type="match status" value="1"/>
</dbReference>
<dbReference type="RefSeq" id="WP_275111879.1">
    <property type="nucleotide sequence ID" value="NZ_JAKJSC010000013.1"/>
</dbReference>
<dbReference type="InterPro" id="IPR007730">
    <property type="entry name" value="SPOR-like_dom"/>
</dbReference>
<evidence type="ECO:0000313" key="3">
    <source>
        <dbReference type="Proteomes" id="UP001528920"/>
    </source>
</evidence>
<dbReference type="InterPro" id="IPR036680">
    <property type="entry name" value="SPOR-like_sf"/>
</dbReference>
<reference evidence="2 3" key="1">
    <citation type="submission" date="2022-01" db="EMBL/GenBank/DDBJ databases">
        <title>Labilibaculum sp. nov, a marine bacterium isolated from Antarctica.</title>
        <authorList>
            <person name="Dai W."/>
        </authorList>
    </citation>
    <scope>NUCLEOTIDE SEQUENCE [LARGE SCALE GENOMIC DNA]</scope>
    <source>
        <strain evidence="2 3">DW002</strain>
    </source>
</reference>
<dbReference type="Gene3D" id="3.30.70.1070">
    <property type="entry name" value="Sporulation related repeat"/>
    <property type="match status" value="1"/>
</dbReference>
<sequence length="139" mass="16012">MVKFNVFLLLIFLLFTGCKDKKVVTPVEKGKVAEQTAKRLVPELTPAPKKPDPKLTTEQIAANRNSLDYHIVAASYNYKSQAEKFKSRLYEKGYPSIVLEQKGKFRVVLQSFAKKEPAIKELVRLRKINKQPDLWLLHQ</sequence>
<protein>
    <submittedName>
        <fullName evidence="2">SPOR domain-containing protein</fullName>
    </submittedName>
</protein>
<dbReference type="PROSITE" id="PS51257">
    <property type="entry name" value="PROKAR_LIPOPROTEIN"/>
    <property type="match status" value="1"/>
</dbReference>
<name>A0ABT5VYR3_9BACT</name>
<proteinExistence type="predicted"/>
<dbReference type="EMBL" id="JAKJSC010000013">
    <property type="protein sequence ID" value="MDE5420549.1"/>
    <property type="molecule type" value="Genomic_DNA"/>
</dbReference>
<organism evidence="2 3">
    <name type="scientific">Paralabilibaculum antarcticum</name>
    <dbReference type="NCBI Taxonomy" id="2912572"/>
    <lineage>
        <taxon>Bacteria</taxon>
        <taxon>Pseudomonadati</taxon>
        <taxon>Bacteroidota</taxon>
        <taxon>Bacteroidia</taxon>
        <taxon>Marinilabiliales</taxon>
        <taxon>Marinifilaceae</taxon>
        <taxon>Paralabilibaculum</taxon>
    </lineage>
</organism>
<dbReference type="Pfam" id="PF05036">
    <property type="entry name" value="SPOR"/>
    <property type="match status" value="1"/>
</dbReference>
<gene>
    <name evidence="2" type="ORF">L3049_21365</name>
</gene>
<evidence type="ECO:0000313" key="2">
    <source>
        <dbReference type="EMBL" id="MDE5420549.1"/>
    </source>
</evidence>